<feature type="domain" description="Glycosyltransferase 2-like" evidence="2">
    <location>
        <begin position="3"/>
        <end position="109"/>
    </location>
</feature>
<organism evidence="4 5">
    <name type="scientific">Flavobacterium agricola</name>
    <dbReference type="NCBI Taxonomy" id="2870839"/>
    <lineage>
        <taxon>Bacteria</taxon>
        <taxon>Pseudomonadati</taxon>
        <taxon>Bacteroidota</taxon>
        <taxon>Flavobacteriia</taxon>
        <taxon>Flavobacteriales</taxon>
        <taxon>Flavobacteriaceae</taxon>
        <taxon>Flavobacterium</taxon>
    </lineage>
</organism>
<evidence type="ECO:0000313" key="4">
    <source>
        <dbReference type="EMBL" id="UYW00512.1"/>
    </source>
</evidence>
<dbReference type="InterPro" id="IPR027791">
    <property type="entry name" value="Galactosyl_T_C"/>
</dbReference>
<dbReference type="Pfam" id="PF02709">
    <property type="entry name" value="Glyco_transf_7C"/>
    <property type="match status" value="1"/>
</dbReference>
<dbReference type="InterPro" id="IPR001173">
    <property type="entry name" value="Glyco_trans_2-like"/>
</dbReference>
<dbReference type="RefSeq" id="WP_264432318.1">
    <property type="nucleotide sequence ID" value="NZ_CP081495.1"/>
</dbReference>
<dbReference type="SUPFAM" id="SSF53448">
    <property type="entry name" value="Nucleotide-diphospho-sugar transferases"/>
    <property type="match status" value="1"/>
</dbReference>
<proteinExistence type="predicted"/>
<dbReference type="Proteomes" id="UP001163328">
    <property type="component" value="Chromosome"/>
</dbReference>
<sequence length="351" mass="41886">MITIITTFKNRELERVNKHLESLTKQINKNFKIVFIDYGSDIPLNISNNNQLQYFYLEVKNQPFNKSKAINYVIKNIVDTKFIFIADVDMIFAPNFIDKCYELSLEYQAFYFQVAYLKPKISDCKNIFNPINFSNLSNESATGMMFFKTKDIVRLGGYDEFMHFYGAEDTDVFLRLKKIGINAYFYNENNVLMAHQWHKKFIESYTKKISQHLQLSEVWRLNQIKKNNNRDCDIINVNGDNWGNIHSNDHLKVNFVEVFTYTEYIDFWLFYKIHNLNKGQEIALVFREPIEDSFLKKYFKKILNISTKRFYTLKQVNDLLLLQIISHLHNNPYSIKLNKTCDQIVFRMQKI</sequence>
<evidence type="ECO:0000259" key="3">
    <source>
        <dbReference type="Pfam" id="PF02709"/>
    </source>
</evidence>
<protein>
    <submittedName>
        <fullName evidence="4">Glycosyltransferase family 2 protein</fullName>
    </submittedName>
</protein>
<dbReference type="Pfam" id="PF00535">
    <property type="entry name" value="Glycos_transf_2"/>
    <property type="match status" value="1"/>
</dbReference>
<accession>A0ABY6LX20</accession>
<dbReference type="Gene3D" id="3.90.550.10">
    <property type="entry name" value="Spore Coat Polysaccharide Biosynthesis Protein SpsA, Chain A"/>
    <property type="match status" value="1"/>
</dbReference>
<feature type="domain" description="Galactosyltransferase C-terminal" evidence="3">
    <location>
        <begin position="128"/>
        <end position="188"/>
    </location>
</feature>
<keyword evidence="5" id="KW-1185">Reference proteome</keyword>
<keyword evidence="1" id="KW-0808">Transferase</keyword>
<name>A0ABY6LX20_9FLAO</name>
<dbReference type="InterPro" id="IPR029044">
    <property type="entry name" value="Nucleotide-diphossugar_trans"/>
</dbReference>
<evidence type="ECO:0000313" key="5">
    <source>
        <dbReference type="Proteomes" id="UP001163328"/>
    </source>
</evidence>
<gene>
    <name evidence="4" type="ORF">K5I29_08110</name>
</gene>
<dbReference type="CDD" id="cd00761">
    <property type="entry name" value="Glyco_tranf_GTA_type"/>
    <property type="match status" value="1"/>
</dbReference>
<reference evidence="4" key="1">
    <citation type="submission" date="2021-08" db="EMBL/GenBank/DDBJ databases">
        <title>Flavobacterium sp. strain CC-SYL302.</title>
        <authorList>
            <person name="Lin S.-Y."/>
            <person name="Lee T.-H."/>
            <person name="Young C.-C."/>
        </authorList>
    </citation>
    <scope>NUCLEOTIDE SEQUENCE</scope>
    <source>
        <strain evidence="4">CC-SYL302</strain>
    </source>
</reference>
<evidence type="ECO:0000256" key="1">
    <source>
        <dbReference type="ARBA" id="ARBA00022679"/>
    </source>
</evidence>
<evidence type="ECO:0000259" key="2">
    <source>
        <dbReference type="Pfam" id="PF00535"/>
    </source>
</evidence>
<dbReference type="EMBL" id="CP081495">
    <property type="protein sequence ID" value="UYW00512.1"/>
    <property type="molecule type" value="Genomic_DNA"/>
</dbReference>